<organism evidence="8 9">
    <name type="scientific">Roseburia faecis</name>
    <dbReference type="NCBI Taxonomy" id="301302"/>
    <lineage>
        <taxon>Bacteria</taxon>
        <taxon>Bacillati</taxon>
        <taxon>Bacillota</taxon>
        <taxon>Clostridia</taxon>
        <taxon>Lachnospirales</taxon>
        <taxon>Lachnospiraceae</taxon>
        <taxon>Roseburia</taxon>
    </lineage>
</organism>
<keyword evidence="9" id="KW-1185">Reference proteome</keyword>
<dbReference type="GO" id="GO:0003723">
    <property type="term" value="F:RNA binding"/>
    <property type="evidence" value="ECO:0007669"/>
    <property type="project" value="InterPro"/>
</dbReference>
<protein>
    <recommendedName>
        <fullName evidence="5">tRNA pseudouridine synthase B</fullName>
        <ecNumber evidence="5">5.4.99.25</ecNumber>
    </recommendedName>
    <alternativeName>
        <fullName evidence="5">tRNA pseudouridine(55) synthase</fullName>
        <shortName evidence="5">Psi55 synthase</shortName>
    </alternativeName>
    <alternativeName>
        <fullName evidence="5">tRNA pseudouridylate synthase</fullName>
    </alternativeName>
    <alternativeName>
        <fullName evidence="5">tRNA-uridine isomerase</fullName>
    </alternativeName>
</protein>
<feature type="active site" description="Nucleophile" evidence="5">
    <location>
        <position position="39"/>
    </location>
</feature>
<feature type="domain" description="Pseudouridine synthase II N-terminal" evidence="6">
    <location>
        <begin position="24"/>
        <end position="174"/>
    </location>
</feature>
<dbReference type="GO" id="GO:0031119">
    <property type="term" value="P:tRNA pseudouridine synthesis"/>
    <property type="evidence" value="ECO:0007669"/>
    <property type="project" value="UniProtKB-UniRule"/>
</dbReference>
<dbReference type="InterPro" id="IPR002501">
    <property type="entry name" value="PsdUridine_synth_N"/>
</dbReference>
<dbReference type="CDD" id="cd02573">
    <property type="entry name" value="PseudoU_synth_EcTruB"/>
    <property type="match status" value="1"/>
</dbReference>
<dbReference type="Pfam" id="PF16198">
    <property type="entry name" value="TruB_C_2"/>
    <property type="match status" value="1"/>
</dbReference>
<dbReference type="Proteomes" id="UP000049979">
    <property type="component" value="Unassembled WGS sequence"/>
</dbReference>
<feature type="domain" description="tRNA pseudouridylate synthase B C-terminal" evidence="7">
    <location>
        <begin position="175"/>
        <end position="233"/>
    </location>
</feature>
<dbReference type="InterPro" id="IPR020103">
    <property type="entry name" value="PsdUridine_synth_cat_dom_sf"/>
</dbReference>
<evidence type="ECO:0000313" key="8">
    <source>
        <dbReference type="EMBL" id="CRL38449.1"/>
    </source>
</evidence>
<dbReference type="OrthoDB" id="9802309at2"/>
<dbReference type="STRING" id="301302.ERS852420_00499"/>
<comment type="function">
    <text evidence="5">Responsible for synthesis of pseudouridine from uracil-55 in the psi GC loop of transfer RNAs.</text>
</comment>
<dbReference type="NCBIfam" id="TIGR00431">
    <property type="entry name" value="TruB"/>
    <property type="match status" value="1"/>
</dbReference>
<name>A0A0M6WMJ8_9FIRM</name>
<dbReference type="AlphaFoldDB" id="A0A0M6WMJ8"/>
<dbReference type="PANTHER" id="PTHR13767">
    <property type="entry name" value="TRNA-PSEUDOURIDINE SYNTHASE"/>
    <property type="match status" value="1"/>
</dbReference>
<dbReference type="GO" id="GO:0160148">
    <property type="term" value="F:tRNA pseudouridine(55) synthase activity"/>
    <property type="evidence" value="ECO:0007669"/>
    <property type="project" value="UniProtKB-EC"/>
</dbReference>
<sequence length="303" mass="34013">MINGIINVYKERGFTSFDVVAKLRGILHERKIGHTGTLDPEATGVLPICIGNATKVCELLTDKDKVYRTVMHLGITTDTQDMTGTVKEDRSREAALLKEQTVEAAILQFVGDYEQIPPMYSALKVNGKKLCDLARAGIEVERKARTVKIFSIEIEKINLPYVTMQVHCSKGTYIRTLCADIGEALGVGACMESLVRTRVSVFPLEEAHTLAEIEKIRDEGTLEELILPVDRVFEGKTKLTVVPEAFRFLQNGNRLNDGNFTDVPEKIADGEQVLVYDPMGHFYAVYQYERETKDYKVRKMFGA</sequence>
<evidence type="ECO:0000256" key="4">
    <source>
        <dbReference type="ARBA" id="ARBA00023235"/>
    </source>
</evidence>
<dbReference type="InterPro" id="IPR014780">
    <property type="entry name" value="tRNA_psdUridine_synth_TruB"/>
</dbReference>
<gene>
    <name evidence="5" type="primary">truB</name>
    <name evidence="8" type="ORF">M72_06811</name>
</gene>
<keyword evidence="4 5" id="KW-0413">Isomerase</keyword>
<dbReference type="GO" id="GO:1990481">
    <property type="term" value="P:mRNA pseudouridine synthesis"/>
    <property type="evidence" value="ECO:0007669"/>
    <property type="project" value="TreeGrafter"/>
</dbReference>
<keyword evidence="3 5" id="KW-0819">tRNA processing</keyword>
<accession>A0A0M6WMJ8</accession>
<proteinExistence type="inferred from homology"/>
<evidence type="ECO:0000256" key="1">
    <source>
        <dbReference type="ARBA" id="ARBA00000385"/>
    </source>
</evidence>
<dbReference type="FunFam" id="3.30.2350.10:FF:000011">
    <property type="entry name" value="tRNA pseudouridine synthase B"/>
    <property type="match status" value="1"/>
</dbReference>
<comment type="catalytic activity">
    <reaction evidence="1 5">
        <text>uridine(55) in tRNA = pseudouridine(55) in tRNA</text>
        <dbReference type="Rhea" id="RHEA:42532"/>
        <dbReference type="Rhea" id="RHEA-COMP:10101"/>
        <dbReference type="Rhea" id="RHEA-COMP:10102"/>
        <dbReference type="ChEBI" id="CHEBI:65314"/>
        <dbReference type="ChEBI" id="CHEBI:65315"/>
        <dbReference type="EC" id="5.4.99.25"/>
    </reaction>
</comment>
<dbReference type="HAMAP" id="MF_01080">
    <property type="entry name" value="TruB_bact"/>
    <property type="match status" value="1"/>
</dbReference>
<evidence type="ECO:0000256" key="3">
    <source>
        <dbReference type="ARBA" id="ARBA00022694"/>
    </source>
</evidence>
<evidence type="ECO:0000259" key="6">
    <source>
        <dbReference type="Pfam" id="PF01509"/>
    </source>
</evidence>
<evidence type="ECO:0000256" key="5">
    <source>
        <dbReference type="HAMAP-Rule" id="MF_01080"/>
    </source>
</evidence>
<dbReference type="InterPro" id="IPR032819">
    <property type="entry name" value="TruB_C"/>
</dbReference>
<dbReference type="PANTHER" id="PTHR13767:SF2">
    <property type="entry name" value="PSEUDOURIDYLATE SYNTHASE TRUB1"/>
    <property type="match status" value="1"/>
</dbReference>
<dbReference type="Gene3D" id="3.30.2350.10">
    <property type="entry name" value="Pseudouridine synthase"/>
    <property type="match status" value="1"/>
</dbReference>
<evidence type="ECO:0000256" key="2">
    <source>
        <dbReference type="ARBA" id="ARBA00005642"/>
    </source>
</evidence>
<dbReference type="EC" id="5.4.99.25" evidence="5"/>
<evidence type="ECO:0000313" key="9">
    <source>
        <dbReference type="Proteomes" id="UP000049979"/>
    </source>
</evidence>
<comment type="similarity">
    <text evidence="2 5">Belongs to the pseudouridine synthase TruB family. Type 1 subfamily.</text>
</comment>
<reference evidence="9" key="1">
    <citation type="submission" date="2015-05" db="EMBL/GenBank/DDBJ databases">
        <authorList>
            <consortium name="Pathogen Informatics"/>
        </authorList>
    </citation>
    <scope>NUCLEOTIDE SEQUENCE [LARGE SCALE GENOMIC DNA]</scope>
    <source>
        <strain evidence="9">M72</strain>
    </source>
</reference>
<dbReference type="RefSeq" id="WP_055067887.1">
    <property type="nucleotide sequence ID" value="NZ_CP173697.1"/>
</dbReference>
<evidence type="ECO:0000259" key="7">
    <source>
        <dbReference type="Pfam" id="PF16198"/>
    </source>
</evidence>
<dbReference type="SUPFAM" id="SSF55120">
    <property type="entry name" value="Pseudouridine synthase"/>
    <property type="match status" value="1"/>
</dbReference>
<dbReference type="EMBL" id="CVRR01000019">
    <property type="protein sequence ID" value="CRL38449.1"/>
    <property type="molecule type" value="Genomic_DNA"/>
</dbReference>
<dbReference type="Pfam" id="PF01509">
    <property type="entry name" value="TruB_N"/>
    <property type="match status" value="1"/>
</dbReference>